<dbReference type="EMBL" id="JAGGMQ010000001">
    <property type="protein sequence ID" value="MBP2169256.1"/>
    <property type="molecule type" value="Genomic_DNA"/>
</dbReference>
<dbReference type="PRINTS" id="PR01613">
    <property type="entry name" value="FIMBRIALPAPF"/>
</dbReference>
<evidence type="ECO:0000313" key="3">
    <source>
        <dbReference type="Proteomes" id="UP001195624"/>
    </source>
</evidence>
<keyword evidence="3" id="KW-1185">Reference proteome</keyword>
<dbReference type="InterPro" id="IPR008966">
    <property type="entry name" value="Adhesion_dom_sf"/>
</dbReference>
<dbReference type="InterPro" id="IPR050263">
    <property type="entry name" value="Bact_Fimbrial_Adh_Pro"/>
</dbReference>
<comment type="caution">
    <text evidence="2">The sequence shown here is derived from an EMBL/GenBank/DDBJ whole genome shotgun (WGS) entry which is preliminary data.</text>
</comment>
<feature type="domain" description="Fimbrial-type adhesion" evidence="1">
    <location>
        <begin position="44"/>
        <end position="176"/>
    </location>
</feature>
<dbReference type="InterPro" id="IPR000259">
    <property type="entry name" value="Adhesion_dom_fimbrial"/>
</dbReference>
<protein>
    <submittedName>
        <fullName evidence="2">Type 1 fimbria pilin</fullName>
    </submittedName>
</protein>
<dbReference type="PANTHER" id="PTHR33420:SF26">
    <property type="entry name" value="FIMBRIAL SUBUNIT"/>
    <property type="match status" value="1"/>
</dbReference>
<sequence length="178" mass="19014">MDQCKQSFHPARVVLLQCCGVLAAILFSGLSPARPAPQQQLTLRVTLNAPACNINQGQAINVDFGNDLFVTQVKAENYKQPISFSLSCNAWTPVTMRLRFEGTTAQFDSGVLATTMHDLGIKLLQGSGGGTPLRPGSWLNFDRTTGIPTLQAVLVQRSGSTLAAGEFSGVATLVVEHI</sequence>
<evidence type="ECO:0000259" key="1">
    <source>
        <dbReference type="Pfam" id="PF00419"/>
    </source>
</evidence>
<reference evidence="2 3" key="1">
    <citation type="submission" date="2021-03" db="EMBL/GenBank/DDBJ databases">
        <authorList>
            <person name="D'Agostino P."/>
            <person name="Huntemann M."/>
            <person name="Clum A."/>
            <person name="Spunde A."/>
            <person name="Palaniappan K."/>
            <person name="Ritter S."/>
            <person name="Mikhailova N."/>
            <person name="Chen I.-M."/>
            <person name="Stamatis D."/>
            <person name="Reddy T."/>
            <person name="O'Malley R."/>
            <person name="Daum C."/>
            <person name="Shapiro N."/>
            <person name="Ivanova N."/>
            <person name="Kyrpides N."/>
            <person name="Woyke T."/>
        </authorList>
    </citation>
    <scope>NUCLEOTIDE SEQUENCE [LARGE SCALE GENOMIC DNA]</scope>
    <source>
        <strain evidence="2 3">WS4403</strain>
    </source>
</reference>
<proteinExistence type="predicted"/>
<dbReference type="RefSeq" id="WP_157819478.1">
    <property type="nucleotide sequence ID" value="NZ_JAGGMQ010000001.1"/>
</dbReference>
<dbReference type="PANTHER" id="PTHR33420">
    <property type="entry name" value="FIMBRIAL SUBUNIT ELFA-RELATED"/>
    <property type="match status" value="1"/>
</dbReference>
<dbReference type="Gene3D" id="2.60.40.1090">
    <property type="entry name" value="Fimbrial-type adhesion domain"/>
    <property type="match status" value="1"/>
</dbReference>
<gene>
    <name evidence="2" type="ORF">J2125_002448</name>
</gene>
<evidence type="ECO:0000313" key="2">
    <source>
        <dbReference type="EMBL" id="MBP2169256.1"/>
    </source>
</evidence>
<organism evidence="2 3">
    <name type="scientific">Winslowiella toletana</name>
    <dbReference type="NCBI Taxonomy" id="92490"/>
    <lineage>
        <taxon>Bacteria</taxon>
        <taxon>Pseudomonadati</taxon>
        <taxon>Pseudomonadota</taxon>
        <taxon>Gammaproteobacteria</taxon>
        <taxon>Enterobacterales</taxon>
        <taxon>Erwiniaceae</taxon>
        <taxon>Winslowiella</taxon>
    </lineage>
</organism>
<dbReference type="SUPFAM" id="SSF49401">
    <property type="entry name" value="Bacterial adhesins"/>
    <property type="match status" value="1"/>
</dbReference>
<dbReference type="Proteomes" id="UP001195624">
    <property type="component" value="Unassembled WGS sequence"/>
</dbReference>
<accession>A0ABS4PAX3</accession>
<name>A0ABS4PAX3_9GAMM</name>
<dbReference type="Pfam" id="PF00419">
    <property type="entry name" value="Fimbrial"/>
    <property type="match status" value="1"/>
</dbReference>
<dbReference type="InterPro" id="IPR005430">
    <property type="entry name" value="P_pili_tip_PapF"/>
</dbReference>
<dbReference type="InterPro" id="IPR036937">
    <property type="entry name" value="Adhesion_dom_fimbrial_sf"/>
</dbReference>
<reference evidence="3" key="2">
    <citation type="submission" date="2023-07" db="EMBL/GenBank/DDBJ databases">
        <title>Genome mining of underrepresented organisms for secondary metabolites.</title>
        <authorList>
            <person name="D'Agostino P.M."/>
        </authorList>
    </citation>
    <scope>NUCLEOTIDE SEQUENCE [LARGE SCALE GENOMIC DNA]</scope>
    <source>
        <strain evidence="3">WS4403</strain>
    </source>
</reference>